<dbReference type="GO" id="GO:0080120">
    <property type="term" value="P:CAAX-box protein maturation"/>
    <property type="evidence" value="ECO:0007669"/>
    <property type="project" value="UniProtKB-ARBA"/>
</dbReference>
<keyword evidence="1" id="KW-0472">Membrane</keyword>
<evidence type="ECO:0000313" key="3">
    <source>
        <dbReference type="EMBL" id="OGY11665.1"/>
    </source>
</evidence>
<sequence length="221" mass="24823">MRDLDMSKTASTQNVLVLYSLLLVVWGFYRVLFKLPENIEEVVIKPVLWLGLLAYFLRKEGVGLRSVGFTSKNLFKSVYLSLGLGVLFVVVAYFSNLAKYEGRVSFSDFGFTGNALVLTFLVSLITAVVEETVFRGYIFGRLAQGLKSDFSANILSSTFWVAIHLPVLVFVYKLSLIDLSLRVVLVAVFGVGSAFLFSRTRNIVSSILLHVLWSWPIILFR</sequence>
<feature type="transmembrane region" description="Helical" evidence="1">
    <location>
        <begin position="78"/>
        <end position="97"/>
    </location>
</feature>
<evidence type="ECO:0000313" key="4">
    <source>
        <dbReference type="Proteomes" id="UP000178319"/>
    </source>
</evidence>
<dbReference type="Pfam" id="PF02517">
    <property type="entry name" value="Rce1-like"/>
    <property type="match status" value="1"/>
</dbReference>
<comment type="caution">
    <text evidence="3">The sequence shown here is derived from an EMBL/GenBank/DDBJ whole genome shotgun (WGS) entry which is preliminary data.</text>
</comment>
<feature type="transmembrane region" description="Helical" evidence="1">
    <location>
        <begin position="179"/>
        <end position="197"/>
    </location>
</feature>
<feature type="domain" description="CAAX prenyl protease 2/Lysostaphin resistance protein A-like" evidence="2">
    <location>
        <begin position="114"/>
        <end position="215"/>
    </location>
</feature>
<name>A0A1G1V8B1_9BACT</name>
<reference evidence="3 4" key="1">
    <citation type="journal article" date="2016" name="Nat. Commun.">
        <title>Thousands of microbial genomes shed light on interconnected biogeochemical processes in an aquifer system.</title>
        <authorList>
            <person name="Anantharaman K."/>
            <person name="Brown C.T."/>
            <person name="Hug L.A."/>
            <person name="Sharon I."/>
            <person name="Castelle C.J."/>
            <person name="Probst A.J."/>
            <person name="Thomas B.C."/>
            <person name="Singh A."/>
            <person name="Wilkins M.J."/>
            <person name="Karaoz U."/>
            <person name="Brodie E.L."/>
            <person name="Williams K.H."/>
            <person name="Hubbard S.S."/>
            <person name="Banfield J.F."/>
        </authorList>
    </citation>
    <scope>NUCLEOTIDE SEQUENCE [LARGE SCALE GENOMIC DNA]</scope>
</reference>
<proteinExistence type="predicted"/>
<keyword evidence="1" id="KW-0812">Transmembrane</keyword>
<dbReference type="AlphaFoldDB" id="A0A1G1V8B1"/>
<feature type="transmembrane region" description="Helical" evidence="1">
    <location>
        <begin position="109"/>
        <end position="130"/>
    </location>
</feature>
<gene>
    <name evidence="3" type="ORF">A3D26_00950</name>
</gene>
<dbReference type="STRING" id="1797516.A3D26_00950"/>
<accession>A0A1G1V8B1</accession>
<dbReference type="InterPro" id="IPR003675">
    <property type="entry name" value="Rce1/LyrA-like_dom"/>
</dbReference>
<protein>
    <recommendedName>
        <fullName evidence="2">CAAX prenyl protease 2/Lysostaphin resistance protein A-like domain-containing protein</fullName>
    </recommendedName>
</protein>
<feature type="transmembrane region" description="Helical" evidence="1">
    <location>
        <begin position="150"/>
        <end position="172"/>
    </location>
</feature>
<feature type="transmembrane region" description="Helical" evidence="1">
    <location>
        <begin position="15"/>
        <end position="33"/>
    </location>
</feature>
<dbReference type="EMBL" id="MHBZ01000013">
    <property type="protein sequence ID" value="OGY11665.1"/>
    <property type="molecule type" value="Genomic_DNA"/>
</dbReference>
<evidence type="ECO:0000256" key="1">
    <source>
        <dbReference type="SAM" id="Phobius"/>
    </source>
</evidence>
<dbReference type="Proteomes" id="UP000178319">
    <property type="component" value="Unassembled WGS sequence"/>
</dbReference>
<keyword evidence="1" id="KW-1133">Transmembrane helix</keyword>
<dbReference type="GO" id="GO:0004175">
    <property type="term" value="F:endopeptidase activity"/>
    <property type="evidence" value="ECO:0007669"/>
    <property type="project" value="UniProtKB-ARBA"/>
</dbReference>
<feature type="transmembrane region" description="Helical" evidence="1">
    <location>
        <begin position="203"/>
        <end position="220"/>
    </location>
</feature>
<organism evidence="3 4">
    <name type="scientific">Candidatus Blackburnbacteria bacterium RIFCSPHIGHO2_02_FULL_44_20</name>
    <dbReference type="NCBI Taxonomy" id="1797516"/>
    <lineage>
        <taxon>Bacteria</taxon>
        <taxon>Candidatus Blackburniibacteriota</taxon>
    </lineage>
</organism>
<evidence type="ECO:0000259" key="2">
    <source>
        <dbReference type="Pfam" id="PF02517"/>
    </source>
</evidence>